<dbReference type="InterPro" id="IPR026960">
    <property type="entry name" value="RVT-Znf"/>
</dbReference>
<dbReference type="OrthoDB" id="1259521at2759"/>
<evidence type="ECO:0000313" key="4">
    <source>
        <dbReference type="RefSeq" id="XP_009757442.1"/>
    </source>
</evidence>
<proteinExistence type="predicted"/>
<dbReference type="KEGG" id="nsy:104210281"/>
<dbReference type="Pfam" id="PF13966">
    <property type="entry name" value="zf-RVT"/>
    <property type="match status" value="1"/>
</dbReference>
<feature type="domain" description="Reverse transcriptase zinc-binding" evidence="2">
    <location>
        <begin position="111"/>
        <end position="195"/>
    </location>
</feature>
<evidence type="ECO:0000313" key="3">
    <source>
        <dbReference type="Proteomes" id="UP000189701"/>
    </source>
</evidence>
<reference evidence="4" key="2">
    <citation type="submission" date="2025-08" db="UniProtKB">
        <authorList>
            <consortium name="RefSeq"/>
        </authorList>
    </citation>
    <scope>IDENTIFICATION</scope>
    <source>
        <tissue evidence="4">Leaf</tissue>
    </source>
</reference>
<gene>
    <name evidence="4" type="primary">LOC104210281</name>
</gene>
<sequence>MRDHTCSGEDAEAEKEQPEKDRRCSSGAAPAEPAAVAKHLWAVAKKKDYLWIKWIHTFYIKHHTLEHMPIPKNAAWVVRKILESRKLIGDVQGIQGNLLNRLDQLQNDNSFSIRKLYRLQFPQLPKVPWKGIVLQPRLHHRFNFIMWLALQRKLATVDRLLKFGVQIDQQCAFCKLAGETFDHLFFECYVTKEVWSRLLIWLGHCRPIQDWQREVEWISHYATRKSGQWEIVTCVFGMMVYTIWRDRNKVRFQGGAVNVNSICREITIHIHTRGQEIQHWQGALSTLNKYP</sequence>
<name>A0A1U7UMN8_NICSY</name>
<dbReference type="RefSeq" id="XP_009757442.1">
    <property type="nucleotide sequence ID" value="XM_009759140.1"/>
</dbReference>
<protein>
    <submittedName>
        <fullName evidence="4">Uncharacterized protein LOC104210281</fullName>
    </submittedName>
</protein>
<evidence type="ECO:0000256" key="1">
    <source>
        <dbReference type="SAM" id="MobiDB-lite"/>
    </source>
</evidence>
<dbReference type="PANTHER" id="PTHR33116:SF66">
    <property type="entry name" value="REVERSE TRANSCRIPTASE ZINC-BINDING DOMAIN-CONTAINING PROTEIN"/>
    <property type="match status" value="1"/>
</dbReference>
<accession>A0A1U7UMN8</accession>
<feature type="region of interest" description="Disordered" evidence="1">
    <location>
        <begin position="1"/>
        <end position="28"/>
    </location>
</feature>
<dbReference type="PANTHER" id="PTHR33116">
    <property type="entry name" value="REVERSE TRANSCRIPTASE ZINC-BINDING DOMAIN-CONTAINING PROTEIN-RELATED-RELATED"/>
    <property type="match status" value="1"/>
</dbReference>
<dbReference type="eggNOG" id="KOG1075">
    <property type="taxonomic scope" value="Eukaryota"/>
</dbReference>
<feature type="compositionally biased region" description="Basic and acidic residues" evidence="1">
    <location>
        <begin position="14"/>
        <end position="24"/>
    </location>
</feature>
<keyword evidence="3" id="KW-1185">Reference proteome</keyword>
<evidence type="ECO:0000259" key="2">
    <source>
        <dbReference type="Pfam" id="PF13966"/>
    </source>
</evidence>
<dbReference type="AlphaFoldDB" id="A0A1U7UMN8"/>
<dbReference type="Proteomes" id="UP000189701">
    <property type="component" value="Unplaced"/>
</dbReference>
<reference evidence="3" key="1">
    <citation type="journal article" date="2013" name="Genome Biol.">
        <title>Reference genomes and transcriptomes of Nicotiana sylvestris and Nicotiana tomentosiformis.</title>
        <authorList>
            <person name="Sierro N."/>
            <person name="Battey J.N."/>
            <person name="Ouadi S."/>
            <person name="Bovet L."/>
            <person name="Goepfert S."/>
            <person name="Bakaher N."/>
            <person name="Peitsch M.C."/>
            <person name="Ivanov N.V."/>
        </authorList>
    </citation>
    <scope>NUCLEOTIDE SEQUENCE [LARGE SCALE GENOMIC DNA]</scope>
</reference>
<organism evidence="3 4">
    <name type="scientific">Nicotiana sylvestris</name>
    <name type="common">Wood tobacco</name>
    <name type="synonym">South American tobacco</name>
    <dbReference type="NCBI Taxonomy" id="4096"/>
    <lineage>
        <taxon>Eukaryota</taxon>
        <taxon>Viridiplantae</taxon>
        <taxon>Streptophyta</taxon>
        <taxon>Embryophyta</taxon>
        <taxon>Tracheophyta</taxon>
        <taxon>Spermatophyta</taxon>
        <taxon>Magnoliopsida</taxon>
        <taxon>eudicotyledons</taxon>
        <taxon>Gunneridae</taxon>
        <taxon>Pentapetalae</taxon>
        <taxon>asterids</taxon>
        <taxon>lamiids</taxon>
        <taxon>Solanales</taxon>
        <taxon>Solanaceae</taxon>
        <taxon>Nicotianoideae</taxon>
        <taxon>Nicotianeae</taxon>
        <taxon>Nicotiana</taxon>
    </lineage>
</organism>
<dbReference type="GeneID" id="104210281"/>